<evidence type="ECO:0000313" key="4">
    <source>
        <dbReference type="Proteomes" id="UP001055172"/>
    </source>
</evidence>
<keyword evidence="2" id="KW-0472">Membrane</keyword>
<organism evidence="3 4">
    <name type="scientific">Colletotrichum liriopes</name>
    <dbReference type="NCBI Taxonomy" id="708192"/>
    <lineage>
        <taxon>Eukaryota</taxon>
        <taxon>Fungi</taxon>
        <taxon>Dikarya</taxon>
        <taxon>Ascomycota</taxon>
        <taxon>Pezizomycotina</taxon>
        <taxon>Sordariomycetes</taxon>
        <taxon>Hypocreomycetidae</taxon>
        <taxon>Glomerellales</taxon>
        <taxon>Glomerellaceae</taxon>
        <taxon>Colletotrichum</taxon>
        <taxon>Colletotrichum spaethianum species complex</taxon>
    </lineage>
</organism>
<sequence length="585" mass="60677">MLMHMRPKNATPLGFLSTEGAALLLQLLLLLGRLVILVLALLLAAVDSLDRRLVSLVLALLELLQLLLAEDNGRAVLAKLDIAALELALELGHADTGGLSEALVLLFAQLRGCALDTLALLDGSFGRRDGDTLLVLLLLLLVLFALLLLFAGVVHLLILLLIVAVGILHLLVDDLDELLRLLLRLAVGLGILDTVGIGIVLAGLLQVEAAGSGELAVRADTDTLGQERLALQLAEKVLELDAAGQTEDTALLLIVLVLHVAESVNTQTKSSLGSEGTGDLSLVLASGLANEGRVVDDTVLGCVVLGLESTEKGLLGTENLDGRRGSLGQADQRTSMGDEAGTDEVTNEGGQVGGKSAHASLQVVGKRGTVLGVGDDLLSQQLNVLQIFRGDLSSHGNLCSGLNGGLKLLGEDVGEVGLVEVLTHANGNNKAGVHQVVVEDLGKLGEVPAVPFLGAHGVNVELLVEVVHQLDCLNNHRVDLVGRELKLVSRDGVGQTEGHAVHGLGGEAGNQGREVLANSTEQVLGGGLRDSLNVQVGKLANGSAELQVGNGNGSLLLVLDLLEQVGEQRRDATLLETGGFLDGDG</sequence>
<evidence type="ECO:0000256" key="1">
    <source>
        <dbReference type="SAM" id="MobiDB-lite"/>
    </source>
</evidence>
<proteinExistence type="predicted"/>
<feature type="transmembrane region" description="Helical" evidence="2">
    <location>
        <begin position="133"/>
        <end position="150"/>
    </location>
</feature>
<feature type="transmembrane region" description="Helical" evidence="2">
    <location>
        <begin position="20"/>
        <end position="46"/>
    </location>
</feature>
<evidence type="ECO:0000313" key="3">
    <source>
        <dbReference type="EMBL" id="GJC83751.1"/>
    </source>
</evidence>
<gene>
    <name evidence="3" type="ORF">ColLi_06589</name>
</gene>
<protein>
    <recommendedName>
        <fullName evidence="5">NAD-specific glutamate dehydrogenase</fullName>
    </recommendedName>
</protein>
<feature type="transmembrane region" description="Helical" evidence="2">
    <location>
        <begin position="181"/>
        <end position="205"/>
    </location>
</feature>
<dbReference type="AlphaFoldDB" id="A0AA37GNX9"/>
<comment type="caution">
    <text evidence="3">The sequence shown here is derived from an EMBL/GenBank/DDBJ whole genome shotgun (WGS) entry which is preliminary data.</text>
</comment>
<reference evidence="3 4" key="1">
    <citation type="submission" date="2021-07" db="EMBL/GenBank/DDBJ databases">
        <title>Genome data of Colletotrichum spaethianum.</title>
        <authorList>
            <person name="Utami Y.D."/>
            <person name="Hiruma K."/>
        </authorList>
    </citation>
    <scope>NUCLEOTIDE SEQUENCE [LARGE SCALE GENOMIC DNA]</scope>
    <source>
        <strain evidence="3 4">MAFF 242679</strain>
    </source>
</reference>
<feature type="transmembrane region" description="Helical" evidence="2">
    <location>
        <begin position="156"/>
        <end position="172"/>
    </location>
</feature>
<dbReference type="EMBL" id="BPPX01000012">
    <property type="protein sequence ID" value="GJC83751.1"/>
    <property type="molecule type" value="Genomic_DNA"/>
</dbReference>
<name>A0AA37GNX9_9PEZI</name>
<keyword evidence="2" id="KW-0812">Transmembrane</keyword>
<dbReference type="Proteomes" id="UP001055172">
    <property type="component" value="Unassembled WGS sequence"/>
</dbReference>
<keyword evidence="4" id="KW-1185">Reference proteome</keyword>
<accession>A0AA37GNX9</accession>
<evidence type="ECO:0008006" key="5">
    <source>
        <dbReference type="Google" id="ProtNLM"/>
    </source>
</evidence>
<evidence type="ECO:0000256" key="2">
    <source>
        <dbReference type="SAM" id="Phobius"/>
    </source>
</evidence>
<feature type="region of interest" description="Disordered" evidence="1">
    <location>
        <begin position="316"/>
        <end position="356"/>
    </location>
</feature>
<keyword evidence="2" id="KW-1133">Transmembrane helix</keyword>